<reference evidence="1" key="1">
    <citation type="journal article" date="2014" name="Antimicrob. Agents Chemother.">
        <title>IncH-Type Plasmid Harboring blaCTX-M-15, blaDHA-1, and qnrB4 Genes Recovered from Animal Isolates.</title>
        <authorList>
            <person name="Schluter A."/>
            <person name="Nordmann P."/>
            <person name="Bonnin R.A."/>
            <person name="Millemann Y."/>
            <person name="Eikmeyer F.G."/>
            <person name="Wibberg D."/>
            <person name="Puhler A."/>
            <person name="Poirel L."/>
        </authorList>
    </citation>
    <scope>NUCLEOTIDE SEQUENCE [LARGE SCALE GENOMIC DNA]</scope>
    <source>
        <strain evidence="1">Kp15</strain>
        <plasmid evidence="1">pENVA</plasmid>
    </source>
</reference>
<dbReference type="AlphaFoldDB" id="A0A024HVJ8"/>
<name>A0A024HVJ8_KLEPN</name>
<gene>
    <name evidence="1" type="ORF">PENVA_0202</name>
</gene>
<protein>
    <recommendedName>
        <fullName evidence="2">Error-prone repair protein UmuD</fullName>
    </recommendedName>
</protein>
<dbReference type="EMBL" id="HG918041">
    <property type="protein sequence ID" value="CDM79818.1"/>
    <property type="molecule type" value="Genomic_DNA"/>
</dbReference>
<geneLocation type="plasmid" evidence="1">
    <name>pENVA</name>
</geneLocation>
<organism evidence="1">
    <name type="scientific">Klebsiella pneumoniae</name>
    <dbReference type="NCBI Taxonomy" id="573"/>
    <lineage>
        <taxon>Bacteria</taxon>
        <taxon>Pseudomonadati</taxon>
        <taxon>Pseudomonadota</taxon>
        <taxon>Gammaproteobacteria</taxon>
        <taxon>Enterobacterales</taxon>
        <taxon>Enterobacteriaceae</taxon>
        <taxon>Klebsiella/Raoultella group</taxon>
        <taxon>Klebsiella</taxon>
        <taxon>Klebsiella pneumoniae complex</taxon>
    </lineage>
</organism>
<sequence length="156" mass="17337">MRAISDTGRWSEGRSPGSRVEIVLTCQGLRPRRVHVALAVSHPMMLPSVNSTTSAPGNLIYISWLNGWPVNTPVNASPHTSRYATHDSGTLWIAGPSMVGDFHPLISNRSPGAHCFYNQYSNIVFLQIQAERELIKWLLLPVRGTSFTVFENSQCF</sequence>
<evidence type="ECO:0000313" key="1">
    <source>
        <dbReference type="EMBL" id="CDM79818.1"/>
    </source>
</evidence>
<evidence type="ECO:0008006" key="2">
    <source>
        <dbReference type="Google" id="ProtNLM"/>
    </source>
</evidence>
<accession>A0A024HVJ8</accession>
<proteinExistence type="predicted"/>
<keyword evidence="1" id="KW-0614">Plasmid</keyword>